<organism evidence="2 3">
    <name type="scientific">Azospirillum isscasi</name>
    <dbReference type="NCBI Taxonomy" id="3053926"/>
    <lineage>
        <taxon>Bacteria</taxon>
        <taxon>Pseudomonadati</taxon>
        <taxon>Pseudomonadota</taxon>
        <taxon>Alphaproteobacteria</taxon>
        <taxon>Rhodospirillales</taxon>
        <taxon>Azospirillaceae</taxon>
        <taxon>Azospirillum</taxon>
    </lineage>
</organism>
<dbReference type="CDD" id="cd12108">
    <property type="entry name" value="Hr-like"/>
    <property type="match status" value="1"/>
</dbReference>
<protein>
    <submittedName>
        <fullName evidence="2">Hemerythrin domain-containing protein</fullName>
    </submittedName>
</protein>
<dbReference type="Gene3D" id="1.20.120.520">
    <property type="entry name" value="nmb1532 protein domain like"/>
    <property type="match status" value="1"/>
</dbReference>
<comment type="caution">
    <text evidence="2">The sequence shown here is derived from an EMBL/GenBank/DDBJ whole genome shotgun (WGS) entry which is preliminary data.</text>
</comment>
<dbReference type="PANTHER" id="PTHR39966:SF1">
    <property type="entry name" value="HEMERYTHRIN-LIKE DOMAIN-CONTAINING PROTEIN"/>
    <property type="match status" value="1"/>
</dbReference>
<feature type="domain" description="Hemerythrin-like" evidence="1">
    <location>
        <begin position="4"/>
        <end position="135"/>
    </location>
</feature>
<dbReference type="Pfam" id="PF01814">
    <property type="entry name" value="Hemerythrin"/>
    <property type="match status" value="1"/>
</dbReference>
<evidence type="ECO:0000313" key="2">
    <source>
        <dbReference type="EMBL" id="MDQ2102829.1"/>
    </source>
</evidence>
<reference evidence="2 3" key="1">
    <citation type="submission" date="2023-06" db="EMBL/GenBank/DDBJ databases">
        <title>Azospirillum isscasensis sp.nov, a bacterium isolated from rhizosphere soil of rice.</title>
        <authorList>
            <person name="Wang H."/>
        </authorList>
    </citation>
    <scope>NUCLEOTIDE SEQUENCE [LARGE SCALE GENOMIC DNA]</scope>
    <source>
        <strain evidence="2 3">C340-1</strain>
    </source>
</reference>
<dbReference type="PANTHER" id="PTHR39966">
    <property type="entry name" value="BLL2471 PROTEIN-RELATED"/>
    <property type="match status" value="1"/>
</dbReference>
<name>A0ABU0WGT8_9PROT</name>
<dbReference type="EMBL" id="JAUJFI010000031">
    <property type="protein sequence ID" value="MDQ2102829.1"/>
    <property type="molecule type" value="Genomic_DNA"/>
</dbReference>
<dbReference type="RefSeq" id="WP_306705294.1">
    <property type="nucleotide sequence ID" value="NZ_JAUJFI010000031.1"/>
</dbReference>
<gene>
    <name evidence="2" type="ORF">QSG27_09015</name>
</gene>
<accession>A0ABU0WGT8</accession>
<dbReference type="InterPro" id="IPR012312">
    <property type="entry name" value="Hemerythrin-like"/>
</dbReference>
<keyword evidence="3" id="KW-1185">Reference proteome</keyword>
<sequence length="192" mass="21369">MTDALNVIKTEHRNLMRVVNIFDIVLREAEPDFPLLTAIVDYLQQFPDTYHHPKEDRFLFTALRARDPDAAGILDELEAEHDLCLKATNGLRAALDAYRAGAPGSGAAFRAVAEDYRRLQLRHLQKEEGVVMPMAKQALRPGDWVEINAAFADNKDPLFSGDAAESVRALYSRVVNLAPAPYGLADAHTRES</sequence>
<evidence type="ECO:0000313" key="3">
    <source>
        <dbReference type="Proteomes" id="UP001227317"/>
    </source>
</evidence>
<proteinExistence type="predicted"/>
<evidence type="ECO:0000259" key="1">
    <source>
        <dbReference type="Pfam" id="PF01814"/>
    </source>
</evidence>
<dbReference type="Proteomes" id="UP001227317">
    <property type="component" value="Unassembled WGS sequence"/>
</dbReference>